<dbReference type="GO" id="GO:0004674">
    <property type="term" value="F:protein serine/threonine kinase activity"/>
    <property type="evidence" value="ECO:0007669"/>
    <property type="project" value="TreeGrafter"/>
</dbReference>
<sequence>ISTTGENDATEEEDDLSLQSTYTNPGNVVQCYSDETNDVKLENHWKLLEAYAAEKNCGVAYKADFEDLINKPVDAIGHFKRVFFADKDVVQIFQRSTAAQRVAEIACLLKLRKKQHIGHIKQIIHDQNGAEMIGLTMPKYDMTLKQYLDQHVHPRLTSHQRMDIIVQIIKSIKAIHEEGVAHRDLSTVNFMVNPSKDEKLADGSLRAHLYLIDFGKAIFFTPEDAKRWWVDSNEQHVYQNEIKPRTPDELTIWCRNLPYVMARPDHGYRFYRSIQTLPKSGKDHAVLPYLINAPAEDIYSLGTLVWKIFAGIEPWPGVFDTDLKKLRETVSDNFRIDYLLERLMPGPVSTKLLKKFLRVNPEERRSASDILQWIEAPVVRDALLAEWNVATARADTIVSPMTTSATPETRRTSKRAAASEHTNKSPPAKRGRSKSAVAKNTVKPRATSKKATDNEDQTMTEASLGDQPAQGDAVNNESSETVAKPEPKKPKQYYIPTGKPVGRPRKKAKFKPTGRPKGSKNKVYYYVDEKAENEAIAKEKAAQEKAEKEASTTQETPIEGTLSTQATPIEGTLSSQAAPIEGTLSTKVALSEETLSAQVAPIEATSATTAAAIVEVQSTTTDVFKLAASTDIIMEEKHRETTSEYKSNDVAVNEESSSK</sequence>
<comment type="caution">
    <text evidence="3">The sequence shown here is derived from an EMBL/GenBank/DDBJ whole genome shotgun (WGS) entry which is preliminary data.</text>
</comment>
<feature type="compositionally biased region" description="Basic and acidic residues" evidence="1">
    <location>
        <begin position="538"/>
        <end position="550"/>
    </location>
</feature>
<proteinExistence type="predicted"/>
<dbReference type="Pfam" id="PF00069">
    <property type="entry name" value="Pkinase"/>
    <property type="match status" value="1"/>
</dbReference>
<evidence type="ECO:0000259" key="2">
    <source>
        <dbReference type="PROSITE" id="PS50011"/>
    </source>
</evidence>
<feature type="region of interest" description="Disordered" evidence="1">
    <location>
        <begin position="636"/>
        <end position="659"/>
    </location>
</feature>
<dbReference type="GO" id="GO:0005634">
    <property type="term" value="C:nucleus"/>
    <property type="evidence" value="ECO:0007669"/>
    <property type="project" value="TreeGrafter"/>
</dbReference>
<feature type="compositionally biased region" description="Polar residues" evidence="1">
    <location>
        <begin position="551"/>
        <end position="580"/>
    </location>
</feature>
<dbReference type="OrthoDB" id="4062651at2759"/>
<gene>
    <name evidence="3" type="ORF">INT46_006013</name>
</gene>
<dbReference type="PROSITE" id="PS50011">
    <property type="entry name" value="PROTEIN_KINASE_DOM"/>
    <property type="match status" value="1"/>
</dbReference>
<dbReference type="Proteomes" id="UP000650833">
    <property type="component" value="Unassembled WGS sequence"/>
</dbReference>
<evidence type="ECO:0000313" key="4">
    <source>
        <dbReference type="Proteomes" id="UP000650833"/>
    </source>
</evidence>
<protein>
    <recommendedName>
        <fullName evidence="2">Protein kinase domain-containing protein</fullName>
    </recommendedName>
</protein>
<organism evidence="3 4">
    <name type="scientific">Mucor plumbeus</name>
    <dbReference type="NCBI Taxonomy" id="97098"/>
    <lineage>
        <taxon>Eukaryota</taxon>
        <taxon>Fungi</taxon>
        <taxon>Fungi incertae sedis</taxon>
        <taxon>Mucoromycota</taxon>
        <taxon>Mucoromycotina</taxon>
        <taxon>Mucoromycetes</taxon>
        <taxon>Mucorales</taxon>
        <taxon>Mucorineae</taxon>
        <taxon>Mucoraceae</taxon>
        <taxon>Mucor</taxon>
    </lineage>
</organism>
<feature type="region of interest" description="Disordered" evidence="1">
    <location>
        <begin position="400"/>
        <end position="521"/>
    </location>
</feature>
<dbReference type="InterPro" id="IPR000719">
    <property type="entry name" value="Prot_kinase_dom"/>
</dbReference>
<dbReference type="PANTHER" id="PTHR44167:SF24">
    <property type="entry name" value="SERINE_THREONINE-PROTEIN KINASE CHK2"/>
    <property type="match status" value="1"/>
</dbReference>
<dbReference type="PANTHER" id="PTHR44167">
    <property type="entry name" value="OVARIAN-SPECIFIC SERINE/THREONINE-PROTEIN KINASE LOK-RELATED"/>
    <property type="match status" value="1"/>
</dbReference>
<dbReference type="GO" id="GO:0044773">
    <property type="term" value="P:mitotic DNA damage checkpoint signaling"/>
    <property type="evidence" value="ECO:0007669"/>
    <property type="project" value="TreeGrafter"/>
</dbReference>
<feature type="compositionally biased region" description="Basic and acidic residues" evidence="1">
    <location>
        <begin position="636"/>
        <end position="647"/>
    </location>
</feature>
<accession>A0A8H7RKE6</accession>
<dbReference type="EMBL" id="JAEPRC010000053">
    <property type="protein sequence ID" value="KAG2212178.1"/>
    <property type="molecule type" value="Genomic_DNA"/>
</dbReference>
<dbReference type="Gene3D" id="1.10.510.10">
    <property type="entry name" value="Transferase(Phosphotransferase) domain 1"/>
    <property type="match status" value="2"/>
</dbReference>
<evidence type="ECO:0000256" key="1">
    <source>
        <dbReference type="SAM" id="MobiDB-lite"/>
    </source>
</evidence>
<feature type="non-terminal residue" evidence="3">
    <location>
        <position position="659"/>
    </location>
</feature>
<feature type="region of interest" description="Disordered" evidence="1">
    <location>
        <begin position="538"/>
        <end position="580"/>
    </location>
</feature>
<reference evidence="3" key="1">
    <citation type="submission" date="2020-12" db="EMBL/GenBank/DDBJ databases">
        <title>Metabolic potential, ecology and presence of endohyphal bacteria is reflected in genomic diversity of Mucoromycotina.</title>
        <authorList>
            <person name="Muszewska A."/>
            <person name="Okrasinska A."/>
            <person name="Steczkiewicz K."/>
            <person name="Drgas O."/>
            <person name="Orlowska M."/>
            <person name="Perlinska-Lenart U."/>
            <person name="Aleksandrzak-Piekarczyk T."/>
            <person name="Szatraj K."/>
            <person name="Zielenkiewicz U."/>
            <person name="Pilsyk S."/>
            <person name="Malc E."/>
            <person name="Mieczkowski P."/>
            <person name="Kruszewska J.S."/>
            <person name="Biernat P."/>
            <person name="Pawlowska J."/>
        </authorList>
    </citation>
    <scope>NUCLEOTIDE SEQUENCE</scope>
    <source>
        <strain evidence="3">CBS 226.32</strain>
    </source>
</reference>
<dbReference type="AlphaFoldDB" id="A0A8H7RKE6"/>
<name>A0A8H7RKE6_9FUNG</name>
<dbReference type="SMART" id="SM00220">
    <property type="entry name" value="S_TKc"/>
    <property type="match status" value="1"/>
</dbReference>
<feature type="domain" description="Protein kinase" evidence="2">
    <location>
        <begin position="46"/>
        <end position="379"/>
    </location>
</feature>
<evidence type="ECO:0000313" key="3">
    <source>
        <dbReference type="EMBL" id="KAG2212178.1"/>
    </source>
</evidence>
<dbReference type="InterPro" id="IPR011009">
    <property type="entry name" value="Kinase-like_dom_sf"/>
</dbReference>
<dbReference type="GO" id="GO:0005524">
    <property type="term" value="F:ATP binding"/>
    <property type="evidence" value="ECO:0007669"/>
    <property type="project" value="InterPro"/>
</dbReference>
<dbReference type="SUPFAM" id="SSF56112">
    <property type="entry name" value="Protein kinase-like (PK-like)"/>
    <property type="match status" value="1"/>
</dbReference>
<feature type="compositionally biased region" description="Basic residues" evidence="1">
    <location>
        <begin position="502"/>
        <end position="520"/>
    </location>
</feature>
<keyword evidence="4" id="KW-1185">Reference proteome</keyword>